<reference evidence="2" key="1">
    <citation type="submission" date="2017-02" db="UniProtKB">
        <authorList>
            <consortium name="WormBaseParasite"/>
        </authorList>
    </citation>
    <scope>IDENTIFICATION</scope>
</reference>
<accession>A0A0N5AYE4</accession>
<evidence type="ECO:0000313" key="1">
    <source>
        <dbReference type="Proteomes" id="UP000046393"/>
    </source>
</evidence>
<proteinExistence type="predicted"/>
<dbReference type="WBParaSite" id="SMUV_0000998301-mRNA-1">
    <property type="protein sequence ID" value="SMUV_0000998301-mRNA-1"/>
    <property type="gene ID" value="SMUV_0000998301"/>
</dbReference>
<organism evidence="1 2">
    <name type="scientific">Syphacia muris</name>
    <dbReference type="NCBI Taxonomy" id="451379"/>
    <lineage>
        <taxon>Eukaryota</taxon>
        <taxon>Metazoa</taxon>
        <taxon>Ecdysozoa</taxon>
        <taxon>Nematoda</taxon>
        <taxon>Chromadorea</taxon>
        <taxon>Rhabditida</taxon>
        <taxon>Spirurina</taxon>
        <taxon>Oxyuridomorpha</taxon>
        <taxon>Oxyuroidea</taxon>
        <taxon>Oxyuridae</taxon>
        <taxon>Syphacia</taxon>
    </lineage>
</organism>
<sequence length="85" mass="10126">MVVSEIQQSKEKVLDFEGIVRWETALKKAMLLHRVLLHFKKISEKNISSFEIKRRAEIMLIKEAQKDLTREEVEKWDLRTDEDGI</sequence>
<evidence type="ECO:0000313" key="2">
    <source>
        <dbReference type="WBParaSite" id="SMUV_0000998301-mRNA-1"/>
    </source>
</evidence>
<keyword evidence="1" id="KW-1185">Reference proteome</keyword>
<protein>
    <submittedName>
        <fullName evidence="2">Phage protein</fullName>
    </submittedName>
</protein>
<name>A0A0N5AYE4_9BILA</name>
<dbReference type="Proteomes" id="UP000046393">
    <property type="component" value="Unplaced"/>
</dbReference>
<dbReference type="AlphaFoldDB" id="A0A0N5AYE4"/>